<proteinExistence type="predicted"/>
<comment type="caution">
    <text evidence="2">The sequence shown here is derived from an EMBL/GenBank/DDBJ whole genome shotgun (WGS) entry which is preliminary data.</text>
</comment>
<feature type="chain" id="PRO_5031529837" description="Outer membrane protein beta-barrel domain-containing protein" evidence="1">
    <location>
        <begin position="25"/>
        <end position="181"/>
    </location>
</feature>
<organism evidence="2 3">
    <name type="scientific">Armatimonas rosea</name>
    <dbReference type="NCBI Taxonomy" id="685828"/>
    <lineage>
        <taxon>Bacteria</taxon>
        <taxon>Bacillati</taxon>
        <taxon>Armatimonadota</taxon>
        <taxon>Armatimonadia</taxon>
        <taxon>Armatimonadales</taxon>
        <taxon>Armatimonadaceae</taxon>
        <taxon>Armatimonas</taxon>
    </lineage>
</organism>
<evidence type="ECO:0008006" key="4">
    <source>
        <dbReference type="Google" id="ProtNLM"/>
    </source>
</evidence>
<dbReference type="Proteomes" id="UP000520814">
    <property type="component" value="Unassembled WGS sequence"/>
</dbReference>
<sequence>MKNLLRVATICGLSLLTFGGSAQAQTRSKYEVNASAIKLGFYSPGSGQARSGGGTHILSIEGDTVVQHVPERNETSVLSVGYIERDNLRIIPITLSQLTHDAKRTSSYDYYYGYGLGIYSARLNLGGTETTSGATKTLIGAHFVLGLNLTETTFLETRYLYPAKYDDKFIGGLQVMYGIRL</sequence>
<dbReference type="AlphaFoldDB" id="A0A7W9SN91"/>
<keyword evidence="1" id="KW-0732">Signal</keyword>
<dbReference type="EMBL" id="JACHGW010000001">
    <property type="protein sequence ID" value="MBB6048989.1"/>
    <property type="molecule type" value="Genomic_DNA"/>
</dbReference>
<keyword evidence="3" id="KW-1185">Reference proteome</keyword>
<evidence type="ECO:0000256" key="1">
    <source>
        <dbReference type="SAM" id="SignalP"/>
    </source>
</evidence>
<protein>
    <recommendedName>
        <fullName evidence="4">Outer membrane protein beta-barrel domain-containing protein</fullName>
    </recommendedName>
</protein>
<evidence type="ECO:0000313" key="2">
    <source>
        <dbReference type="EMBL" id="MBB6048989.1"/>
    </source>
</evidence>
<accession>A0A7W9SN91</accession>
<reference evidence="2 3" key="1">
    <citation type="submission" date="2020-08" db="EMBL/GenBank/DDBJ databases">
        <title>Genomic Encyclopedia of Type Strains, Phase IV (KMG-IV): sequencing the most valuable type-strain genomes for metagenomic binning, comparative biology and taxonomic classification.</title>
        <authorList>
            <person name="Goeker M."/>
        </authorList>
    </citation>
    <scope>NUCLEOTIDE SEQUENCE [LARGE SCALE GENOMIC DNA]</scope>
    <source>
        <strain evidence="2 3">DSM 23562</strain>
    </source>
</reference>
<feature type="signal peptide" evidence="1">
    <location>
        <begin position="1"/>
        <end position="24"/>
    </location>
</feature>
<name>A0A7W9SN91_ARMRO</name>
<gene>
    <name evidence="2" type="ORF">HNQ39_000751</name>
</gene>
<dbReference type="RefSeq" id="WP_184192609.1">
    <property type="nucleotide sequence ID" value="NZ_JACHGW010000001.1"/>
</dbReference>
<evidence type="ECO:0000313" key="3">
    <source>
        <dbReference type="Proteomes" id="UP000520814"/>
    </source>
</evidence>